<proteinExistence type="predicted"/>
<dbReference type="AlphaFoldDB" id="A0AAD4C8D2"/>
<reference evidence="2" key="1">
    <citation type="submission" date="2019-10" db="EMBL/GenBank/DDBJ databases">
        <authorList>
            <consortium name="DOE Joint Genome Institute"/>
            <person name="Kuo A."/>
            <person name="Miyauchi S."/>
            <person name="Kiss E."/>
            <person name="Drula E."/>
            <person name="Kohler A."/>
            <person name="Sanchez-Garcia M."/>
            <person name="Andreopoulos B."/>
            <person name="Barry K.W."/>
            <person name="Bonito G."/>
            <person name="Buee M."/>
            <person name="Carver A."/>
            <person name="Chen C."/>
            <person name="Cichocki N."/>
            <person name="Clum A."/>
            <person name="Culley D."/>
            <person name="Crous P.W."/>
            <person name="Fauchery L."/>
            <person name="Girlanda M."/>
            <person name="Hayes R."/>
            <person name="Keri Z."/>
            <person name="LaButti K."/>
            <person name="Lipzen A."/>
            <person name="Lombard V."/>
            <person name="Magnuson J."/>
            <person name="Maillard F."/>
            <person name="Morin E."/>
            <person name="Murat C."/>
            <person name="Nolan M."/>
            <person name="Ohm R."/>
            <person name="Pangilinan J."/>
            <person name="Pereira M."/>
            <person name="Perotto S."/>
            <person name="Peter M."/>
            <person name="Riley R."/>
            <person name="Sitrit Y."/>
            <person name="Stielow B."/>
            <person name="Szollosi G."/>
            <person name="Zifcakova L."/>
            <person name="Stursova M."/>
            <person name="Spatafora J.W."/>
            <person name="Tedersoo L."/>
            <person name="Vaario L.-M."/>
            <person name="Yamada A."/>
            <person name="Yan M."/>
            <person name="Wang P."/>
            <person name="Xu J."/>
            <person name="Bruns T."/>
            <person name="Baldrian P."/>
            <person name="Vilgalys R."/>
            <person name="Henrissat B."/>
            <person name="Grigoriev I.V."/>
            <person name="Hibbett D."/>
            <person name="Nagy L.G."/>
            <person name="Martin F.M."/>
        </authorList>
    </citation>
    <scope>NUCLEOTIDE SEQUENCE</scope>
    <source>
        <strain evidence="2">BED1</strain>
    </source>
</reference>
<keyword evidence="3" id="KW-1185">Reference proteome</keyword>
<evidence type="ECO:0000313" key="2">
    <source>
        <dbReference type="EMBL" id="KAF8451143.1"/>
    </source>
</evidence>
<reference evidence="2" key="2">
    <citation type="journal article" date="2020" name="Nat. Commun.">
        <title>Large-scale genome sequencing of mycorrhizal fungi provides insights into the early evolution of symbiotic traits.</title>
        <authorList>
            <person name="Miyauchi S."/>
            <person name="Kiss E."/>
            <person name="Kuo A."/>
            <person name="Drula E."/>
            <person name="Kohler A."/>
            <person name="Sanchez-Garcia M."/>
            <person name="Morin E."/>
            <person name="Andreopoulos B."/>
            <person name="Barry K.W."/>
            <person name="Bonito G."/>
            <person name="Buee M."/>
            <person name="Carver A."/>
            <person name="Chen C."/>
            <person name="Cichocki N."/>
            <person name="Clum A."/>
            <person name="Culley D."/>
            <person name="Crous P.W."/>
            <person name="Fauchery L."/>
            <person name="Girlanda M."/>
            <person name="Hayes R.D."/>
            <person name="Keri Z."/>
            <person name="LaButti K."/>
            <person name="Lipzen A."/>
            <person name="Lombard V."/>
            <person name="Magnuson J."/>
            <person name="Maillard F."/>
            <person name="Murat C."/>
            <person name="Nolan M."/>
            <person name="Ohm R.A."/>
            <person name="Pangilinan J."/>
            <person name="Pereira M.F."/>
            <person name="Perotto S."/>
            <person name="Peter M."/>
            <person name="Pfister S."/>
            <person name="Riley R."/>
            <person name="Sitrit Y."/>
            <person name="Stielow J.B."/>
            <person name="Szollosi G."/>
            <person name="Zifcakova L."/>
            <person name="Stursova M."/>
            <person name="Spatafora J.W."/>
            <person name="Tedersoo L."/>
            <person name="Vaario L.M."/>
            <person name="Yamada A."/>
            <person name="Yan M."/>
            <person name="Wang P."/>
            <person name="Xu J."/>
            <person name="Bruns T."/>
            <person name="Baldrian P."/>
            <person name="Vilgalys R."/>
            <person name="Dunand C."/>
            <person name="Henrissat B."/>
            <person name="Grigoriev I.V."/>
            <person name="Hibbett D."/>
            <person name="Nagy L.G."/>
            <person name="Martin F.M."/>
        </authorList>
    </citation>
    <scope>NUCLEOTIDE SEQUENCE</scope>
    <source>
        <strain evidence="2">BED1</strain>
    </source>
</reference>
<dbReference type="Proteomes" id="UP001194468">
    <property type="component" value="Unassembled WGS sequence"/>
</dbReference>
<name>A0AAD4C8D2_BOLED</name>
<organism evidence="2 3">
    <name type="scientific">Boletus edulis BED1</name>
    <dbReference type="NCBI Taxonomy" id="1328754"/>
    <lineage>
        <taxon>Eukaryota</taxon>
        <taxon>Fungi</taxon>
        <taxon>Dikarya</taxon>
        <taxon>Basidiomycota</taxon>
        <taxon>Agaricomycotina</taxon>
        <taxon>Agaricomycetes</taxon>
        <taxon>Agaricomycetidae</taxon>
        <taxon>Boletales</taxon>
        <taxon>Boletineae</taxon>
        <taxon>Boletaceae</taxon>
        <taxon>Boletoideae</taxon>
        <taxon>Boletus</taxon>
    </lineage>
</organism>
<gene>
    <name evidence="2" type="ORF">L210DRAFT_3640198</name>
</gene>
<evidence type="ECO:0000313" key="3">
    <source>
        <dbReference type="Proteomes" id="UP001194468"/>
    </source>
</evidence>
<comment type="caution">
    <text evidence="2">The sequence shown here is derived from an EMBL/GenBank/DDBJ whole genome shotgun (WGS) entry which is preliminary data.</text>
</comment>
<feature type="region of interest" description="Disordered" evidence="1">
    <location>
        <begin position="1"/>
        <end position="41"/>
    </location>
</feature>
<accession>A0AAD4C8D2</accession>
<sequence>MKRLHFEISEDQEKNRKTLANSGWPGHSGKGKGKQKSSNDEFNMLCVPSEATKASALAAYAEDEMGFGDVRIPSEPPPDIPSTGPSLSMLIQNPSLAGPLCAMQTLPDIRVPTPLQPADQDAAMEEADDGPTFDYSPLPEQITLRIEDRTGHWPDKSIDTSGLQQRLWESHISLEQLTFLPIAFSEAALWSTRIKELDKCYKPDNHPPIPQ</sequence>
<evidence type="ECO:0000256" key="1">
    <source>
        <dbReference type="SAM" id="MobiDB-lite"/>
    </source>
</evidence>
<protein>
    <submittedName>
        <fullName evidence="2">Uncharacterized protein</fullName>
    </submittedName>
</protein>
<feature type="compositionally biased region" description="Basic and acidic residues" evidence="1">
    <location>
        <begin position="1"/>
        <end position="16"/>
    </location>
</feature>
<dbReference type="EMBL" id="WHUW01000002">
    <property type="protein sequence ID" value="KAF8451143.1"/>
    <property type="molecule type" value="Genomic_DNA"/>
</dbReference>